<dbReference type="EMBL" id="KL142369">
    <property type="protein sequence ID" value="KDR82631.1"/>
    <property type="molecule type" value="Genomic_DNA"/>
</dbReference>
<dbReference type="HOGENOM" id="CLU_1906885_0_0_1"/>
<organism evidence="2 3">
    <name type="scientific">Galerina marginata (strain CBS 339.88)</name>
    <dbReference type="NCBI Taxonomy" id="685588"/>
    <lineage>
        <taxon>Eukaryota</taxon>
        <taxon>Fungi</taxon>
        <taxon>Dikarya</taxon>
        <taxon>Basidiomycota</taxon>
        <taxon>Agaricomycotina</taxon>
        <taxon>Agaricomycetes</taxon>
        <taxon>Agaricomycetidae</taxon>
        <taxon>Agaricales</taxon>
        <taxon>Agaricineae</taxon>
        <taxon>Strophariaceae</taxon>
        <taxon>Galerina</taxon>
    </lineage>
</organism>
<evidence type="ECO:0000313" key="2">
    <source>
        <dbReference type="EMBL" id="KDR82631.1"/>
    </source>
</evidence>
<feature type="compositionally biased region" description="Basic and acidic residues" evidence="1">
    <location>
        <begin position="95"/>
        <end position="125"/>
    </location>
</feature>
<proteinExistence type="predicted"/>
<gene>
    <name evidence="2" type="ORF">GALMADRAFT_206451</name>
</gene>
<feature type="region of interest" description="Disordered" evidence="1">
    <location>
        <begin position="53"/>
        <end position="133"/>
    </location>
</feature>
<dbReference type="Proteomes" id="UP000027222">
    <property type="component" value="Unassembled WGS sequence"/>
</dbReference>
<sequence>MRIILAWVATECVVIDANLRRALQIAEKGCNEKRKRNVDENEKRACATCASGRVKRGEGRGVGQEEKRGNAQRRDKYMAFRKREGMRVAQISPQRTEKKSPQPEFGSNKEKTEIEKEGRRKERNEPSIPDVTA</sequence>
<protein>
    <submittedName>
        <fullName evidence="2">Uncharacterized protein</fullName>
    </submittedName>
</protein>
<keyword evidence="3" id="KW-1185">Reference proteome</keyword>
<reference evidence="3" key="1">
    <citation type="journal article" date="2014" name="Proc. Natl. Acad. Sci. U.S.A.">
        <title>Extensive sampling of basidiomycete genomes demonstrates inadequacy of the white-rot/brown-rot paradigm for wood decay fungi.</title>
        <authorList>
            <person name="Riley R."/>
            <person name="Salamov A.A."/>
            <person name="Brown D.W."/>
            <person name="Nagy L.G."/>
            <person name="Floudas D."/>
            <person name="Held B.W."/>
            <person name="Levasseur A."/>
            <person name="Lombard V."/>
            <person name="Morin E."/>
            <person name="Otillar R."/>
            <person name="Lindquist E.A."/>
            <person name="Sun H."/>
            <person name="LaButti K.M."/>
            <person name="Schmutz J."/>
            <person name="Jabbour D."/>
            <person name="Luo H."/>
            <person name="Baker S.E."/>
            <person name="Pisabarro A.G."/>
            <person name="Walton J.D."/>
            <person name="Blanchette R.A."/>
            <person name="Henrissat B."/>
            <person name="Martin F."/>
            <person name="Cullen D."/>
            <person name="Hibbett D.S."/>
            <person name="Grigoriev I.V."/>
        </authorList>
    </citation>
    <scope>NUCLEOTIDE SEQUENCE [LARGE SCALE GENOMIC DNA]</scope>
    <source>
        <strain evidence="3">CBS 339.88</strain>
    </source>
</reference>
<accession>A0A067THK7</accession>
<evidence type="ECO:0000256" key="1">
    <source>
        <dbReference type="SAM" id="MobiDB-lite"/>
    </source>
</evidence>
<name>A0A067THK7_GALM3</name>
<dbReference type="AlphaFoldDB" id="A0A067THK7"/>
<evidence type="ECO:0000313" key="3">
    <source>
        <dbReference type="Proteomes" id="UP000027222"/>
    </source>
</evidence>
<feature type="compositionally biased region" description="Basic and acidic residues" evidence="1">
    <location>
        <begin position="55"/>
        <end position="86"/>
    </location>
</feature>